<accession>A0A1D3DYF5</accession>
<dbReference type="STRING" id="1306406.J116_025715"/>
<gene>
    <name evidence="2" type="ORF">J116_025715</name>
</gene>
<dbReference type="AlphaFoldDB" id="A0A1D3DYF5"/>
<comment type="caution">
    <text evidence="2">The sequence shown here is derived from an EMBL/GenBank/DDBJ whole genome shotgun (WGS) entry which is preliminary data.</text>
</comment>
<name>A0A1D3DYF5_9ACTN</name>
<organism evidence="2 3">
    <name type="scientific">Streptomyces thermolilacinus SPC6</name>
    <dbReference type="NCBI Taxonomy" id="1306406"/>
    <lineage>
        <taxon>Bacteria</taxon>
        <taxon>Bacillati</taxon>
        <taxon>Actinomycetota</taxon>
        <taxon>Actinomycetes</taxon>
        <taxon>Kitasatosporales</taxon>
        <taxon>Streptomycetaceae</taxon>
        <taxon>Streptomyces</taxon>
    </lineage>
</organism>
<feature type="compositionally biased region" description="Basic and acidic residues" evidence="1">
    <location>
        <begin position="13"/>
        <end position="27"/>
    </location>
</feature>
<proteinExistence type="predicted"/>
<keyword evidence="3" id="KW-1185">Reference proteome</keyword>
<evidence type="ECO:0000256" key="1">
    <source>
        <dbReference type="SAM" id="MobiDB-lite"/>
    </source>
</evidence>
<feature type="region of interest" description="Disordered" evidence="1">
    <location>
        <begin position="44"/>
        <end position="66"/>
    </location>
</feature>
<dbReference type="EMBL" id="ASHX02000001">
    <property type="protein sequence ID" value="OEJ97344.1"/>
    <property type="molecule type" value="Genomic_DNA"/>
</dbReference>
<reference evidence="2 3" key="1">
    <citation type="journal article" date="2013" name="Genome Announc.">
        <title>Genome Sequence of Streptomyces violaceusniger Strain SPC6, a Halotolerant Streptomycete That Exhibits Rapid Growth and Development.</title>
        <authorList>
            <person name="Chen X."/>
            <person name="Zhang B."/>
            <person name="Zhang W."/>
            <person name="Wu X."/>
            <person name="Zhang M."/>
            <person name="Chen T."/>
            <person name="Liu G."/>
            <person name="Dyson P."/>
        </authorList>
    </citation>
    <scope>NUCLEOTIDE SEQUENCE [LARGE SCALE GENOMIC DNA]</scope>
    <source>
        <strain evidence="2 3">SPC6</strain>
    </source>
</reference>
<evidence type="ECO:0000313" key="3">
    <source>
        <dbReference type="Proteomes" id="UP000095329"/>
    </source>
</evidence>
<feature type="region of interest" description="Disordered" evidence="1">
    <location>
        <begin position="1"/>
        <end position="29"/>
    </location>
</feature>
<protein>
    <submittedName>
        <fullName evidence="2">Uncharacterized protein</fullName>
    </submittedName>
</protein>
<sequence length="66" mass="7084">MLDGLGAWTGDPSHLDHGEASRPERPRVPLHGLCGLLQPCPVPALPAWPPHGSSPSPHPRLPKELF</sequence>
<evidence type="ECO:0000313" key="2">
    <source>
        <dbReference type="EMBL" id="OEJ97344.1"/>
    </source>
</evidence>
<dbReference type="Proteomes" id="UP000095329">
    <property type="component" value="Unassembled WGS sequence"/>
</dbReference>